<evidence type="ECO:0000313" key="1">
    <source>
        <dbReference type="EMBL" id="PWE27005.1"/>
    </source>
</evidence>
<organism evidence="1 2">
    <name type="scientific">Pararhodobacter marinus</name>
    <dbReference type="NCBI Taxonomy" id="2184063"/>
    <lineage>
        <taxon>Bacteria</taxon>
        <taxon>Pseudomonadati</taxon>
        <taxon>Pseudomonadota</taxon>
        <taxon>Alphaproteobacteria</taxon>
        <taxon>Rhodobacterales</taxon>
        <taxon>Paracoccaceae</taxon>
        <taxon>Pararhodobacter</taxon>
    </lineage>
</organism>
<evidence type="ECO:0000313" key="2">
    <source>
        <dbReference type="Proteomes" id="UP000244940"/>
    </source>
</evidence>
<proteinExistence type="predicted"/>
<dbReference type="RefSeq" id="WP_109534852.1">
    <property type="nucleotide sequence ID" value="NZ_QEYD01000013.1"/>
</dbReference>
<dbReference type="Proteomes" id="UP000244940">
    <property type="component" value="Unassembled WGS sequence"/>
</dbReference>
<keyword evidence="2" id="KW-1185">Reference proteome</keyword>
<comment type="caution">
    <text evidence="1">The sequence shown here is derived from an EMBL/GenBank/DDBJ whole genome shotgun (WGS) entry which is preliminary data.</text>
</comment>
<name>A0A2U2C539_9RHOB</name>
<dbReference type="EMBL" id="QEYD01000013">
    <property type="protein sequence ID" value="PWE27005.1"/>
    <property type="molecule type" value="Genomic_DNA"/>
</dbReference>
<protein>
    <submittedName>
        <fullName evidence="1">Uncharacterized protein</fullName>
    </submittedName>
</protein>
<dbReference type="GeneID" id="94366899"/>
<accession>A0A2U2C539</accession>
<sequence length="216" mass="22394">MALTFPLPQAAFFAGLPVAECRFHLPASLNISRTRGGAIKTARMAERLWTGQLVLPPRRYAEAARIEALISALSEPGRSFLAHPLPITAPIADPQGLILGGATPSLHSVVQGGREIRVAGLPEGYVLTPGDMLGVVYGSNPTRYGLHRLVSGATATGAGITPVVEVTPPLRPGVAAGAPVSLVRPAIKAVLIPGQGARVRPGMVEGIVLDFVQTLG</sequence>
<reference evidence="1 2" key="1">
    <citation type="submission" date="2018-05" db="EMBL/GenBank/DDBJ databases">
        <title>Pararhodobacter marina sp. nov., isolated from deep-sea water of the Indian Ocean.</title>
        <authorList>
            <person name="Lai Q.Sr."/>
            <person name="Liu X."/>
            <person name="Shao Z."/>
        </authorList>
    </citation>
    <scope>NUCLEOTIDE SEQUENCE [LARGE SCALE GENOMIC DNA]</scope>
    <source>
        <strain evidence="1 2">CIC4N-9</strain>
    </source>
</reference>
<dbReference type="AlphaFoldDB" id="A0A2U2C539"/>
<dbReference type="OrthoDB" id="8265479at2"/>
<gene>
    <name evidence="1" type="ORF">C4N9_18545</name>
</gene>